<evidence type="ECO:0000256" key="4">
    <source>
        <dbReference type="ARBA" id="ARBA00023136"/>
    </source>
</evidence>
<dbReference type="PANTHER" id="PTHR11706:SF101">
    <property type="entry name" value="MANGANESE TRANSPORTER SMF1"/>
    <property type="match status" value="1"/>
</dbReference>
<feature type="compositionally biased region" description="Low complexity" evidence="5">
    <location>
        <begin position="304"/>
        <end position="322"/>
    </location>
</feature>
<proteinExistence type="predicted"/>
<feature type="transmembrane region" description="Helical" evidence="6">
    <location>
        <begin position="209"/>
        <end position="231"/>
    </location>
</feature>
<evidence type="ECO:0000256" key="2">
    <source>
        <dbReference type="ARBA" id="ARBA00022692"/>
    </source>
</evidence>
<dbReference type="GO" id="GO:0005886">
    <property type="term" value="C:plasma membrane"/>
    <property type="evidence" value="ECO:0007669"/>
    <property type="project" value="TreeGrafter"/>
</dbReference>
<feature type="compositionally biased region" description="Basic and acidic residues" evidence="5">
    <location>
        <begin position="282"/>
        <end position="294"/>
    </location>
</feature>
<feature type="transmembrane region" description="Helical" evidence="6">
    <location>
        <begin position="362"/>
        <end position="383"/>
    </location>
</feature>
<dbReference type="AlphaFoldDB" id="A0A163JEN0"/>
<dbReference type="FunCoup" id="A0A163JEN0">
    <property type="interactions" value="241"/>
</dbReference>
<feature type="transmembrane region" description="Helical" evidence="6">
    <location>
        <begin position="93"/>
        <end position="121"/>
    </location>
</feature>
<reference evidence="7" key="1">
    <citation type="submission" date="2016-04" db="EMBL/GenBank/DDBJ databases">
        <authorList>
            <person name="Evans L.H."/>
            <person name="Alamgir A."/>
            <person name="Owens N."/>
            <person name="Weber N.D."/>
            <person name="Virtaneva K."/>
            <person name="Barbian K."/>
            <person name="Babar A."/>
            <person name="Rosenke K."/>
        </authorList>
    </citation>
    <scope>NUCLEOTIDE SEQUENCE [LARGE SCALE GENOMIC DNA]</scope>
    <source>
        <strain evidence="7">CBS 101.48</strain>
    </source>
</reference>
<evidence type="ECO:0000256" key="5">
    <source>
        <dbReference type="SAM" id="MobiDB-lite"/>
    </source>
</evidence>
<organism evidence="7">
    <name type="scientific">Absidia glauca</name>
    <name type="common">Pin mould</name>
    <dbReference type="NCBI Taxonomy" id="4829"/>
    <lineage>
        <taxon>Eukaryota</taxon>
        <taxon>Fungi</taxon>
        <taxon>Fungi incertae sedis</taxon>
        <taxon>Mucoromycota</taxon>
        <taxon>Mucoromycotina</taxon>
        <taxon>Mucoromycetes</taxon>
        <taxon>Mucorales</taxon>
        <taxon>Cunninghamellaceae</taxon>
        <taxon>Absidia</taxon>
    </lineage>
</organism>
<evidence type="ECO:0000313" key="8">
    <source>
        <dbReference type="Proteomes" id="UP000078561"/>
    </source>
</evidence>
<gene>
    <name evidence="7" type="primary">ABSGL_04454.1 scaffold 5468</name>
</gene>
<feature type="region of interest" description="Disordered" evidence="5">
    <location>
        <begin position="257"/>
        <end position="322"/>
    </location>
</feature>
<dbReference type="PANTHER" id="PTHR11706">
    <property type="entry name" value="SOLUTE CARRIER PROTEIN FAMILY 11 MEMBER"/>
    <property type="match status" value="1"/>
</dbReference>
<accession>A0A163JEN0</accession>
<keyword evidence="8" id="KW-1185">Reference proteome</keyword>
<feature type="transmembrane region" description="Helical" evidence="6">
    <location>
        <begin position="459"/>
        <end position="478"/>
    </location>
</feature>
<feature type="transmembrane region" description="Helical" evidence="6">
    <location>
        <begin position="12"/>
        <end position="31"/>
    </location>
</feature>
<keyword evidence="4 6" id="KW-0472">Membrane</keyword>
<dbReference type="PRINTS" id="PR00447">
    <property type="entry name" value="NATRESASSCMP"/>
</dbReference>
<evidence type="ECO:0000313" key="7">
    <source>
        <dbReference type="EMBL" id="SAL98883.1"/>
    </source>
</evidence>
<dbReference type="NCBIfam" id="NF037982">
    <property type="entry name" value="Nramp_1"/>
    <property type="match status" value="2"/>
</dbReference>
<dbReference type="OrthoDB" id="409173at2759"/>
<dbReference type="GO" id="GO:0030026">
    <property type="term" value="P:intracellular manganese ion homeostasis"/>
    <property type="evidence" value="ECO:0007669"/>
    <property type="project" value="TreeGrafter"/>
</dbReference>
<feature type="transmembrane region" description="Helical" evidence="6">
    <location>
        <begin position="46"/>
        <end position="64"/>
    </location>
</feature>
<dbReference type="EMBL" id="LT552380">
    <property type="protein sequence ID" value="SAL98883.1"/>
    <property type="molecule type" value="Genomic_DNA"/>
</dbReference>
<feature type="transmembrane region" description="Helical" evidence="6">
    <location>
        <begin position="165"/>
        <end position="189"/>
    </location>
</feature>
<feature type="compositionally biased region" description="Basic and acidic residues" evidence="5">
    <location>
        <begin position="257"/>
        <end position="274"/>
    </location>
</feature>
<feature type="transmembrane region" description="Helical" evidence="6">
    <location>
        <begin position="484"/>
        <end position="506"/>
    </location>
</feature>
<dbReference type="GO" id="GO:0034755">
    <property type="term" value="P:iron ion transmembrane transport"/>
    <property type="evidence" value="ECO:0007669"/>
    <property type="project" value="TreeGrafter"/>
</dbReference>
<dbReference type="STRING" id="4829.A0A163JEN0"/>
<dbReference type="InParanoid" id="A0A163JEN0"/>
<dbReference type="Proteomes" id="UP000078561">
    <property type="component" value="Unassembled WGS sequence"/>
</dbReference>
<dbReference type="InterPro" id="IPR001046">
    <property type="entry name" value="NRAMP_fam"/>
</dbReference>
<keyword evidence="3 6" id="KW-1133">Transmembrane helix</keyword>
<sequence length="670" mass="73312">MVFKQFLKAGAYMRRLAKYIGPGFMIAVGYLDPGNWSVDFLGGSQFGYTLLFVILVSNLIAIFLQNLAIRLGTVSGLDLAAASRQYLSRRLNLFLYVLAEIAIIATDVAEVIGSAIALTLLFPSLSLPVGVAITAADVFIILLFYKEESNSEEHHDIQAVQYFEWFVMALVTAVGVCFVIELTLSPVVMSDVMRGFLPSSDIIKDPECLYVAIGIIGATVMPHNLFLHSFIVQSRCHVWRSDRPTLVDNDIVGPIKEEDNDSVRAEKTSKDHDTITMTANPRRNEDYDDARKDEEDIDAFNPYSVSGSSSEGEQSSTATTAATTPEGAVIVATEHHKQHQQNMTELRNHIASQIDTNLHYSFVDLIVALFFAFFINTAILVVASANFHQTSTSTTSSTITDLFDAHDLLKQYIGGVAAFVFAIALLCAGQSSTLTATLAGQVVMSGFLGMTTRPWLRRLVTRGIAIVPAMVAACWAGRSGLSQMLVASQVALSIQLPFAVVPLVWFTSSPEVMKMDLIKKPVAKNPGAADLSAQPQRQQQQPADTTTSVSKGRSWIRKMASLLSATVMLKSRHGVDHEQQEPFLHHQEEINNSMGILEEDEEATCMTDFSPSTSLVNNPYRDDMGDLLVLPSWPDPLTYANSSLVLTIAGLVAGFLISLNIYLVFTTLFG</sequence>
<feature type="transmembrane region" description="Helical" evidence="6">
    <location>
        <begin position="644"/>
        <end position="665"/>
    </location>
</feature>
<dbReference type="Pfam" id="PF01566">
    <property type="entry name" value="Nramp"/>
    <property type="match status" value="2"/>
</dbReference>
<dbReference type="GO" id="GO:0005384">
    <property type="term" value="F:manganese ion transmembrane transporter activity"/>
    <property type="evidence" value="ECO:0007669"/>
    <property type="project" value="TreeGrafter"/>
</dbReference>
<feature type="transmembrane region" description="Helical" evidence="6">
    <location>
        <begin position="412"/>
        <end position="438"/>
    </location>
</feature>
<comment type="subcellular location">
    <subcellularLocation>
        <location evidence="1">Membrane</location>
        <topology evidence="1">Multi-pass membrane protein</topology>
    </subcellularLocation>
</comment>
<evidence type="ECO:0000256" key="3">
    <source>
        <dbReference type="ARBA" id="ARBA00022989"/>
    </source>
</evidence>
<feature type="transmembrane region" description="Helical" evidence="6">
    <location>
        <begin position="127"/>
        <end position="145"/>
    </location>
</feature>
<dbReference type="GO" id="GO:0015086">
    <property type="term" value="F:cadmium ion transmembrane transporter activity"/>
    <property type="evidence" value="ECO:0007669"/>
    <property type="project" value="TreeGrafter"/>
</dbReference>
<dbReference type="OMA" id="CFASAWY"/>
<keyword evidence="2 6" id="KW-0812">Transmembrane</keyword>
<evidence type="ECO:0008006" key="9">
    <source>
        <dbReference type="Google" id="ProtNLM"/>
    </source>
</evidence>
<feature type="region of interest" description="Disordered" evidence="5">
    <location>
        <begin position="526"/>
        <end position="551"/>
    </location>
</feature>
<evidence type="ECO:0000256" key="1">
    <source>
        <dbReference type="ARBA" id="ARBA00004141"/>
    </source>
</evidence>
<name>A0A163JEN0_ABSGL</name>
<evidence type="ECO:0000256" key="6">
    <source>
        <dbReference type="SAM" id="Phobius"/>
    </source>
</evidence>
<protein>
    <recommendedName>
        <fullName evidence="9">Natural resistance-associated macrophage protein</fullName>
    </recommendedName>
</protein>